<feature type="binding site" evidence="12">
    <location>
        <position position="154"/>
    </location>
    <ligand>
        <name>substrate</name>
    </ligand>
</feature>
<feature type="binding site" evidence="13">
    <location>
        <position position="268"/>
    </location>
    <ligand>
        <name>Mg(2+)</name>
        <dbReference type="ChEBI" id="CHEBI:18420"/>
    </ligand>
</feature>
<gene>
    <name evidence="16" type="ORF">BCM14_2307</name>
</gene>
<dbReference type="GO" id="GO:0046872">
    <property type="term" value="F:metal ion binding"/>
    <property type="evidence" value="ECO:0007669"/>
    <property type="project" value="UniProtKB-KW"/>
</dbReference>
<feature type="binding site" evidence="12">
    <location>
        <position position="140"/>
    </location>
    <ligand>
        <name>substrate</name>
    </ligand>
</feature>
<evidence type="ECO:0000256" key="13">
    <source>
        <dbReference type="PIRSR" id="PIRSR605959-3"/>
    </source>
</evidence>
<evidence type="ECO:0000256" key="7">
    <source>
        <dbReference type="ARBA" id="ARBA00022837"/>
    </source>
</evidence>
<evidence type="ECO:0000256" key="5">
    <source>
        <dbReference type="ARBA" id="ARBA00022723"/>
    </source>
</evidence>
<dbReference type="SUPFAM" id="SSF56529">
    <property type="entry name" value="FAH"/>
    <property type="match status" value="1"/>
</dbReference>
<dbReference type="UniPathway" id="UPA00139">
    <property type="reaction ID" value="UER00341"/>
</dbReference>
<keyword evidence="10" id="KW-0585">Phenylalanine catabolism</keyword>
<keyword evidence="6 16" id="KW-0378">Hydrolase</keyword>
<proteinExistence type="predicted"/>
<dbReference type="InterPro" id="IPR005959">
    <property type="entry name" value="Fumarylacetoacetase"/>
</dbReference>
<feature type="binding site" evidence="13">
    <location>
        <position position="264"/>
    </location>
    <ligand>
        <name>Mg(2+)</name>
        <dbReference type="ChEBI" id="CHEBI:18420"/>
    </ligand>
</feature>
<evidence type="ECO:0000256" key="12">
    <source>
        <dbReference type="PIRSR" id="PIRSR605959-2"/>
    </source>
</evidence>
<dbReference type="GO" id="GO:0004334">
    <property type="term" value="F:fumarylacetoacetase activity"/>
    <property type="evidence" value="ECO:0007669"/>
    <property type="project" value="UniProtKB-EC"/>
</dbReference>
<evidence type="ECO:0000256" key="3">
    <source>
        <dbReference type="ARBA" id="ARBA00004782"/>
    </source>
</evidence>
<keyword evidence="9" id="KW-0828">Tyrosine catabolism</keyword>
<dbReference type="GO" id="GO:0006572">
    <property type="term" value="P:L-tyrosine catabolic process"/>
    <property type="evidence" value="ECO:0007669"/>
    <property type="project" value="UniProtKB-KW"/>
</dbReference>
<name>A0A2T0XE12_9BURK</name>
<comment type="pathway">
    <text evidence="3">Amino-acid degradation; L-phenylalanine degradation; acetoacetate and fumarate from L-phenylalanine: step 6/6.</text>
</comment>
<evidence type="ECO:0000256" key="10">
    <source>
        <dbReference type="ARBA" id="ARBA00023232"/>
    </source>
</evidence>
<evidence type="ECO:0000313" key="16">
    <source>
        <dbReference type="EMBL" id="PRY97167.1"/>
    </source>
</evidence>
<feature type="binding site" evidence="12">
    <location>
        <position position="251"/>
    </location>
    <ligand>
        <name>substrate</name>
    </ligand>
</feature>
<dbReference type="Gene3D" id="3.90.850.10">
    <property type="entry name" value="Fumarylacetoacetase-like, C-terminal domain"/>
    <property type="match status" value="1"/>
</dbReference>
<dbReference type="Proteomes" id="UP000238308">
    <property type="component" value="Unassembled WGS sequence"/>
</dbReference>
<comment type="cofactor">
    <cofactor evidence="2 13">
        <name>Mg(2+)</name>
        <dbReference type="ChEBI" id="CHEBI:18420"/>
    </cofactor>
</comment>
<keyword evidence="17" id="KW-1185">Reference proteome</keyword>
<dbReference type="NCBIfam" id="TIGR01266">
    <property type="entry name" value="fum_ac_acetase"/>
    <property type="match status" value="1"/>
</dbReference>
<dbReference type="EC" id="3.7.1.2" evidence="4"/>
<feature type="active site" description="Proton acceptor" evidence="11">
    <location>
        <position position="145"/>
    </location>
</feature>
<feature type="binding site" evidence="13">
    <location>
        <position position="210"/>
    </location>
    <ligand>
        <name>Ca(2+)</name>
        <dbReference type="ChEBI" id="CHEBI:29108"/>
    </ligand>
</feature>
<feature type="binding site" evidence="13">
    <location>
        <position position="212"/>
    </location>
    <ligand>
        <name>Ca(2+)</name>
        <dbReference type="ChEBI" id="CHEBI:29108"/>
    </ligand>
</feature>
<dbReference type="GO" id="GO:1902000">
    <property type="term" value="P:homogentisate catabolic process"/>
    <property type="evidence" value="ECO:0007669"/>
    <property type="project" value="TreeGrafter"/>
</dbReference>
<protein>
    <recommendedName>
        <fullName evidence="4">fumarylacetoacetase</fullName>
        <ecNumber evidence="4">3.7.1.2</ecNumber>
    </recommendedName>
</protein>
<comment type="cofactor">
    <cofactor evidence="1 13">
        <name>Ca(2+)</name>
        <dbReference type="ChEBI" id="CHEBI:29108"/>
    </cofactor>
</comment>
<keyword evidence="8 13" id="KW-0460">Magnesium</keyword>
<feature type="domain" description="Fumarylacetoacetase-like C-terminal" evidence="14">
    <location>
        <begin position="138"/>
        <end position="433"/>
    </location>
</feature>
<feature type="binding site" evidence="12">
    <location>
        <position position="370"/>
    </location>
    <ligand>
        <name>substrate</name>
    </ligand>
</feature>
<evidence type="ECO:0000256" key="2">
    <source>
        <dbReference type="ARBA" id="ARBA00001946"/>
    </source>
</evidence>
<dbReference type="EMBL" id="PVTV01000015">
    <property type="protein sequence ID" value="PRY97167.1"/>
    <property type="molecule type" value="Genomic_DNA"/>
</dbReference>
<dbReference type="Gene3D" id="2.30.30.230">
    <property type="entry name" value="Fumarylacetoacetase, N-terminal domain"/>
    <property type="match status" value="1"/>
</dbReference>
<feature type="binding site" evidence="13">
    <location>
        <position position="244"/>
    </location>
    <ligand>
        <name>Mg(2+)</name>
        <dbReference type="ChEBI" id="CHEBI:18420"/>
    </ligand>
</feature>
<feature type="domain" description="Fumarylacetoacetase N-terminal" evidence="15">
    <location>
        <begin position="29"/>
        <end position="127"/>
    </location>
</feature>
<evidence type="ECO:0000259" key="15">
    <source>
        <dbReference type="Pfam" id="PF09298"/>
    </source>
</evidence>
<accession>A0A2T0XE12</accession>
<feature type="binding site" evidence="13">
    <location>
        <position position="244"/>
    </location>
    <ligand>
        <name>Ca(2+)</name>
        <dbReference type="ChEBI" id="CHEBI:29108"/>
    </ligand>
</feature>
<dbReference type="SUPFAM" id="SSF63433">
    <property type="entry name" value="Fumarylacetoacetate hydrolase, FAH, N-terminal domain"/>
    <property type="match status" value="1"/>
</dbReference>
<feature type="binding site" evidence="13">
    <location>
        <position position="138"/>
    </location>
    <ligand>
        <name>Ca(2+)</name>
        <dbReference type="ChEBI" id="CHEBI:29108"/>
    </ligand>
</feature>
<evidence type="ECO:0000313" key="17">
    <source>
        <dbReference type="Proteomes" id="UP000238308"/>
    </source>
</evidence>
<evidence type="ECO:0000256" key="8">
    <source>
        <dbReference type="ARBA" id="ARBA00022842"/>
    </source>
</evidence>
<dbReference type="AlphaFoldDB" id="A0A2T0XE12"/>
<keyword evidence="5 13" id="KW-0479">Metal-binding</keyword>
<dbReference type="InterPro" id="IPR036663">
    <property type="entry name" value="Fumarylacetoacetase_C_sf"/>
</dbReference>
<organism evidence="16 17">
    <name type="scientific">Jezberella montanilacus</name>
    <dbReference type="NCBI Taxonomy" id="323426"/>
    <lineage>
        <taxon>Bacteria</taxon>
        <taxon>Pseudomonadati</taxon>
        <taxon>Pseudomonadota</taxon>
        <taxon>Betaproteobacteria</taxon>
        <taxon>Burkholderiales</taxon>
        <taxon>Alcaligenaceae</taxon>
        <taxon>Jezberella</taxon>
    </lineage>
</organism>
<comment type="caution">
    <text evidence="16">The sequence shown here is derived from an EMBL/GenBank/DDBJ whole genome shotgun (WGS) entry which is preliminary data.</text>
</comment>
<evidence type="ECO:0000256" key="4">
    <source>
        <dbReference type="ARBA" id="ARBA00012094"/>
    </source>
</evidence>
<evidence type="ECO:0000256" key="1">
    <source>
        <dbReference type="ARBA" id="ARBA00001913"/>
    </source>
</evidence>
<reference evidence="16 17" key="1">
    <citation type="submission" date="2018-03" db="EMBL/GenBank/DDBJ databases">
        <title>Genomic Encyclopedia of Type Strains, Phase III (KMG-III): the genomes of soil and plant-associated and newly described type strains.</title>
        <authorList>
            <person name="Whitman W."/>
        </authorList>
    </citation>
    <scope>NUCLEOTIDE SEQUENCE [LARGE SCALE GENOMIC DNA]</scope>
    <source>
        <strain evidence="16 17">MWH-P2sevCIIIb</strain>
    </source>
</reference>
<dbReference type="RefSeq" id="WP_106228139.1">
    <property type="nucleotide sequence ID" value="NZ_PVTV01000015.1"/>
</dbReference>
<dbReference type="InterPro" id="IPR011234">
    <property type="entry name" value="Fumarylacetoacetase-like_C"/>
</dbReference>
<evidence type="ECO:0000256" key="6">
    <source>
        <dbReference type="ARBA" id="ARBA00022801"/>
    </source>
</evidence>
<evidence type="ECO:0000256" key="11">
    <source>
        <dbReference type="PIRSR" id="PIRSR605959-1"/>
    </source>
</evidence>
<dbReference type="OrthoDB" id="3766879at2"/>
<dbReference type="GO" id="GO:0006559">
    <property type="term" value="P:L-phenylalanine catabolic process"/>
    <property type="evidence" value="ECO:0007669"/>
    <property type="project" value="UniProtKB-UniPathway"/>
</dbReference>
<sequence length="439" mass="47411">MNTINETHHADLKSWVESANIPGTDFPIQNLPFANFRRLQSNESFRLGVAIGDQIVDLAALAQAHLCSGIVQEALLAASHEGLNSLMGLGRPAWSALRLALSEMLRQSYANQQPIAACLIPQARVEYAVAAKIGDYTDFYTSIEHATNVGKLFRPDNPLLPNYKWLPIGYHGRASSVVVSGKNFHRPVGQTSPPGSTSPSLSVCKRLDLELELGIFIGTGNAMGQAISLEDAENHIFGICLLNDWSARDIQVWESQPLGPFLAKSFCTSVSPWVVTLEALAPYRAALPRPVTDPQPLPYLSSEDNNSQGALDIELDILIQTQAMRDASIAPSKLAQSNYRHAYWTAAQLVTQHTVNGCNLQGGDLFGTGTLSGPTADEAGALIEITEGGKKPVILPNGETRTFLEDGDAVTLRGWCQRAGFARIGFGQCTAQVLPARVI</sequence>
<dbReference type="Pfam" id="PF01557">
    <property type="entry name" value="FAA_hydrolase"/>
    <property type="match status" value="1"/>
</dbReference>
<evidence type="ECO:0000256" key="9">
    <source>
        <dbReference type="ARBA" id="ARBA00022878"/>
    </source>
</evidence>
<dbReference type="Pfam" id="PF09298">
    <property type="entry name" value="FAA_hydrolase_N"/>
    <property type="match status" value="1"/>
</dbReference>
<dbReference type="InterPro" id="IPR036462">
    <property type="entry name" value="Fumarylacetoacetase_N_sf"/>
</dbReference>
<dbReference type="PANTHER" id="PTHR43069">
    <property type="entry name" value="FUMARYLACETOACETASE"/>
    <property type="match status" value="1"/>
</dbReference>
<dbReference type="PANTHER" id="PTHR43069:SF2">
    <property type="entry name" value="FUMARYLACETOACETASE"/>
    <property type="match status" value="1"/>
</dbReference>
<keyword evidence="7 13" id="KW-0106">Calcium</keyword>
<evidence type="ECO:0000259" key="14">
    <source>
        <dbReference type="Pfam" id="PF01557"/>
    </source>
</evidence>
<dbReference type="InterPro" id="IPR015377">
    <property type="entry name" value="Fumarylacetoacetase_N"/>
</dbReference>